<dbReference type="InterPro" id="IPR008928">
    <property type="entry name" value="6-hairpin_glycosidase_sf"/>
</dbReference>
<feature type="domain" description="Mannosylglycerate hydrolase MGH1-like glycoside hydrolase" evidence="4">
    <location>
        <begin position="70"/>
        <end position="372"/>
    </location>
</feature>
<dbReference type="AlphaFoldDB" id="A0A6J4JRR6"/>
<organism evidence="5">
    <name type="scientific">uncultured Chloroflexia bacterium</name>
    <dbReference type="NCBI Taxonomy" id="1672391"/>
    <lineage>
        <taxon>Bacteria</taxon>
        <taxon>Bacillati</taxon>
        <taxon>Chloroflexota</taxon>
        <taxon>Chloroflexia</taxon>
        <taxon>environmental samples</taxon>
    </lineage>
</organism>
<proteinExistence type="inferred from homology"/>
<dbReference type="PANTHER" id="PTHR10412:SF11">
    <property type="entry name" value="MANNOSYL-OLIGOSACCHARIDE GLUCOSIDASE"/>
    <property type="match status" value="1"/>
</dbReference>
<dbReference type="GO" id="GO:0006487">
    <property type="term" value="P:protein N-linked glycosylation"/>
    <property type="evidence" value="ECO:0007669"/>
    <property type="project" value="TreeGrafter"/>
</dbReference>
<dbReference type="InterPro" id="IPR004888">
    <property type="entry name" value="Glycoside_hydrolase_63"/>
</dbReference>
<sequence length="473" mass="54167">MAHTPSAAMGVSISRDELEKRLPYPILPNRPELVELYWRCWELAARMIRHGTPDNGFAPTYMDAAFGGNIFQWDTCFIAAFARYTREFLPVLPALDNFYGRQEPDGYIAREYRWENGAQLWAKRSGDSINPPLFAWAEWQCYRLHADAERLRRVWSHLDAYYGYLQSWHRLPNGLYWITDMGSGMDNTPRYGAGWIDLTCQQALNARMMAHIARELGDDEAAERYEAEHRSLRSSINTIMWDDEAGFYWDVDMAGLPMKAKTVASFWAILAEVASPDQVRRLVAHLQDPPTFWRAHPFPTLATDHHFYKPHGDYWLGAVWAPTNYMIIKGLRQAGHADFGREAALRHIEAIERVYRATGTVWENYRADEDAPGIPARPDFVGWTGCGPIALLLEEVIGVEVDAPSRTIRWSLREDGRFGVRRLPFGASTLDLEVDERGTVAVHCEMECTLDIDGTRGKGQWRLPPGNHRVHLE</sequence>
<evidence type="ECO:0000256" key="3">
    <source>
        <dbReference type="ARBA" id="ARBA00023295"/>
    </source>
</evidence>
<evidence type="ECO:0000256" key="1">
    <source>
        <dbReference type="ARBA" id="ARBA00010833"/>
    </source>
</evidence>
<keyword evidence="3" id="KW-0326">Glycosidase</keyword>
<evidence type="ECO:0000259" key="4">
    <source>
        <dbReference type="Pfam" id="PF22422"/>
    </source>
</evidence>
<dbReference type="Gene3D" id="1.50.10.10">
    <property type="match status" value="1"/>
</dbReference>
<dbReference type="InterPro" id="IPR012341">
    <property type="entry name" value="6hp_glycosidase-like_sf"/>
</dbReference>
<accession>A0A6J4JRR6</accession>
<dbReference type="GO" id="GO:0004573">
    <property type="term" value="F:Glc3Man9GlcNAc2 oligosaccharide glucosidase activity"/>
    <property type="evidence" value="ECO:0007669"/>
    <property type="project" value="InterPro"/>
</dbReference>
<protein>
    <submittedName>
        <fullName evidence="5">GH63 / GH37 / GH78</fullName>
    </submittedName>
</protein>
<comment type="similarity">
    <text evidence="1">Belongs to the glycosyl hydrolase 63 family.</text>
</comment>
<reference evidence="5" key="1">
    <citation type="submission" date="2020-02" db="EMBL/GenBank/DDBJ databases">
        <authorList>
            <person name="Meier V. D."/>
        </authorList>
    </citation>
    <scope>NUCLEOTIDE SEQUENCE</scope>
    <source>
        <strain evidence="5">AVDCRST_MAG26</strain>
    </source>
</reference>
<gene>
    <name evidence="5" type="ORF">AVDCRST_MAG26-3719</name>
</gene>
<dbReference type="PANTHER" id="PTHR10412">
    <property type="entry name" value="MANNOSYL-OLIGOSACCHARIDE GLUCOSIDASE"/>
    <property type="match status" value="1"/>
</dbReference>
<dbReference type="EMBL" id="CADCTK010000866">
    <property type="protein sequence ID" value="CAA9285831.1"/>
    <property type="molecule type" value="Genomic_DNA"/>
</dbReference>
<evidence type="ECO:0000256" key="2">
    <source>
        <dbReference type="ARBA" id="ARBA00022801"/>
    </source>
</evidence>
<dbReference type="InterPro" id="IPR054491">
    <property type="entry name" value="MGH1-like_GH"/>
</dbReference>
<dbReference type="GO" id="GO:0009311">
    <property type="term" value="P:oligosaccharide metabolic process"/>
    <property type="evidence" value="ECO:0007669"/>
    <property type="project" value="InterPro"/>
</dbReference>
<evidence type="ECO:0000313" key="5">
    <source>
        <dbReference type="EMBL" id="CAA9285831.1"/>
    </source>
</evidence>
<name>A0A6J4JRR6_9CHLR</name>
<keyword evidence="2" id="KW-0378">Hydrolase</keyword>
<dbReference type="Pfam" id="PF22422">
    <property type="entry name" value="MGH1-like_GH"/>
    <property type="match status" value="1"/>
</dbReference>
<dbReference type="SUPFAM" id="SSF48208">
    <property type="entry name" value="Six-hairpin glycosidases"/>
    <property type="match status" value="1"/>
</dbReference>